<sequence>MESSPFLDELHDLEIARKDVKRKEYLANAAIKAFTISEQLCKARMQEIADLKLSYEKLRAAAWSRYTLESDLPPPIMPRLSTGDQCPLLSLPDELLLSIVDAVSLHPQSLLALTSVCRRLQPMCEEKLYKSIRLLRGETTKLLTDALQVAPYRAQYMNELDMRVRHRHVAGMETLTPEMNSMAKLKHLTIESPFCNKRYWTKSWSDRWQGDVAGYEGVFRAASLLVPLGSKRTLPMLQSFTLISNGRREEFWELDNFMIMFLHPTLQTIHLASANIRFNNITPQFDAYAPFKKTTALKTLIFEECNIFVDALADILSLPEALENLTMAETNYSSTDDYYDGLASASPSDIIVALSQQKDSLQYFKHIPSAIVYSPLWRPGRNDTFSPFGALSNLDIAGHSPLTYLLRHDLAPPNLTKLRVDTRTSFSCIDIFFIRDRSPYSMTIKCAKAIKSLVTIEVVFLSHGRDAPIQTWPEDIETTRQVLDLIARDFVAKGKSLSISVTQGAACGFVPPYLYGEKTPKELVVYDQNTSFEGYCSKTGRFDHVFTLKGLVGDQLTDEMLSQLRYDTVFAIDNGYDGEISEGESEDEEDESESESDDDEDDSLDDDDESSDDESSDDESGDEEDISIA</sequence>
<dbReference type="Pfam" id="PF12937">
    <property type="entry name" value="F-box-like"/>
    <property type="match status" value="1"/>
</dbReference>
<dbReference type="AlphaFoldDB" id="A0A9P4NFK8"/>
<feature type="compositionally biased region" description="Acidic residues" evidence="1">
    <location>
        <begin position="579"/>
        <end position="629"/>
    </location>
</feature>
<keyword evidence="4" id="KW-1185">Reference proteome</keyword>
<reference evidence="3" key="1">
    <citation type="journal article" date="2020" name="Stud. Mycol.">
        <title>101 Dothideomycetes genomes: a test case for predicting lifestyles and emergence of pathogens.</title>
        <authorList>
            <person name="Haridas S."/>
            <person name="Albert R."/>
            <person name="Binder M."/>
            <person name="Bloem J."/>
            <person name="Labutti K."/>
            <person name="Salamov A."/>
            <person name="Andreopoulos B."/>
            <person name="Baker S."/>
            <person name="Barry K."/>
            <person name="Bills G."/>
            <person name="Bluhm B."/>
            <person name="Cannon C."/>
            <person name="Castanera R."/>
            <person name="Culley D."/>
            <person name="Daum C."/>
            <person name="Ezra D."/>
            <person name="Gonzalez J."/>
            <person name="Henrissat B."/>
            <person name="Kuo A."/>
            <person name="Liang C."/>
            <person name="Lipzen A."/>
            <person name="Lutzoni F."/>
            <person name="Magnuson J."/>
            <person name="Mondo S."/>
            <person name="Nolan M."/>
            <person name="Ohm R."/>
            <person name="Pangilinan J."/>
            <person name="Park H.-J."/>
            <person name="Ramirez L."/>
            <person name="Alfaro M."/>
            <person name="Sun H."/>
            <person name="Tritt A."/>
            <person name="Yoshinaga Y."/>
            <person name="Zwiers L.-H."/>
            <person name="Turgeon B."/>
            <person name="Goodwin S."/>
            <person name="Spatafora J."/>
            <person name="Crous P."/>
            <person name="Grigoriev I."/>
        </authorList>
    </citation>
    <scope>NUCLEOTIDE SEQUENCE</scope>
    <source>
        <strain evidence="3">CBS 130266</strain>
    </source>
</reference>
<feature type="domain" description="F-box" evidence="2">
    <location>
        <begin position="89"/>
        <end position="133"/>
    </location>
</feature>
<dbReference type="EMBL" id="MU007120">
    <property type="protein sequence ID" value="KAF2419051.1"/>
    <property type="molecule type" value="Genomic_DNA"/>
</dbReference>
<name>A0A9P4NFK8_9PEZI</name>
<dbReference type="SUPFAM" id="SSF81383">
    <property type="entry name" value="F-box domain"/>
    <property type="match status" value="1"/>
</dbReference>
<dbReference type="InterPro" id="IPR001810">
    <property type="entry name" value="F-box_dom"/>
</dbReference>
<comment type="caution">
    <text evidence="3">The sequence shown here is derived from an EMBL/GenBank/DDBJ whole genome shotgun (WGS) entry which is preliminary data.</text>
</comment>
<gene>
    <name evidence="3" type="ORF">EJ08DRAFT_738914</name>
</gene>
<dbReference type="Proteomes" id="UP000800235">
    <property type="component" value="Unassembled WGS sequence"/>
</dbReference>
<evidence type="ECO:0000313" key="3">
    <source>
        <dbReference type="EMBL" id="KAF2419051.1"/>
    </source>
</evidence>
<organism evidence="3 4">
    <name type="scientific">Tothia fuscella</name>
    <dbReference type="NCBI Taxonomy" id="1048955"/>
    <lineage>
        <taxon>Eukaryota</taxon>
        <taxon>Fungi</taxon>
        <taxon>Dikarya</taxon>
        <taxon>Ascomycota</taxon>
        <taxon>Pezizomycotina</taxon>
        <taxon>Dothideomycetes</taxon>
        <taxon>Pleosporomycetidae</taxon>
        <taxon>Venturiales</taxon>
        <taxon>Cylindrosympodiaceae</taxon>
        <taxon>Tothia</taxon>
    </lineage>
</organism>
<protein>
    <recommendedName>
        <fullName evidence="2">F-box domain-containing protein</fullName>
    </recommendedName>
</protein>
<evidence type="ECO:0000259" key="2">
    <source>
        <dbReference type="Pfam" id="PF12937"/>
    </source>
</evidence>
<evidence type="ECO:0000313" key="4">
    <source>
        <dbReference type="Proteomes" id="UP000800235"/>
    </source>
</evidence>
<accession>A0A9P4NFK8</accession>
<dbReference type="OrthoDB" id="2522477at2759"/>
<dbReference type="InterPro" id="IPR036047">
    <property type="entry name" value="F-box-like_dom_sf"/>
</dbReference>
<proteinExistence type="predicted"/>
<feature type="region of interest" description="Disordered" evidence="1">
    <location>
        <begin position="576"/>
        <end position="629"/>
    </location>
</feature>
<evidence type="ECO:0000256" key="1">
    <source>
        <dbReference type="SAM" id="MobiDB-lite"/>
    </source>
</evidence>